<feature type="transmembrane region" description="Helical" evidence="7">
    <location>
        <begin position="87"/>
        <end position="110"/>
    </location>
</feature>
<dbReference type="PROSITE" id="PS51846">
    <property type="entry name" value="CNNM"/>
    <property type="match status" value="1"/>
</dbReference>
<evidence type="ECO:0000256" key="7">
    <source>
        <dbReference type="SAM" id="Phobius"/>
    </source>
</evidence>
<proteinExistence type="predicted"/>
<gene>
    <name evidence="10" type="ORF">MNBD_ACTINO01-2373</name>
</gene>
<dbReference type="Gene3D" id="3.10.580.10">
    <property type="entry name" value="CBS-domain"/>
    <property type="match status" value="1"/>
</dbReference>
<feature type="domain" description="CBS" evidence="8">
    <location>
        <begin position="294"/>
        <end position="351"/>
    </location>
</feature>
<evidence type="ECO:0000259" key="9">
    <source>
        <dbReference type="PROSITE" id="PS51846"/>
    </source>
</evidence>
<dbReference type="GO" id="GO:0005886">
    <property type="term" value="C:plasma membrane"/>
    <property type="evidence" value="ECO:0007669"/>
    <property type="project" value="TreeGrafter"/>
</dbReference>
<evidence type="ECO:0000259" key="8">
    <source>
        <dbReference type="PROSITE" id="PS51371"/>
    </source>
</evidence>
<feature type="transmembrane region" description="Helical" evidence="7">
    <location>
        <begin position="28"/>
        <end position="46"/>
    </location>
</feature>
<dbReference type="InterPro" id="IPR005170">
    <property type="entry name" value="Transptr-assoc_dom"/>
</dbReference>
<dbReference type="PANTHER" id="PTHR22777:SF17">
    <property type="entry name" value="UPF0053 PROTEIN SLL0260"/>
    <property type="match status" value="1"/>
</dbReference>
<feature type="transmembrane region" description="Helical" evidence="7">
    <location>
        <begin position="145"/>
        <end position="170"/>
    </location>
</feature>
<sequence length="441" mass="47811">MEAVRDDRQGTCEYERVLGTPPMIPDTVIYLGILAICIAGSGYFSGSETALIGISRERVHRLAEEGPRGKKLEQLVSEPERMLSTLLVANNTVNVLAASVATILFVSLIGETWGPWVATGAMTAVLLVFGEITPKTIAARHPEAFSLRVAGTIWNLSIILAPIASFFSAITRGLLKLLRIDTNGVGDPVTEDDIRALAELGHRGGQIEEAEREIIDALFNLADRSVREVMTPRLDIAVLPLPLSAAAIREAVSETGHSRYPVSAGDLDEFAGIIHVKDLLQQPDLSDTTDLNSMIRQPNYVPETMSVLDTLEQMRSDRYGMAVVVDEHGGVEGIVTVKDLVAELVGELQDEYDPGIPTVIQIAHGIWTVDGRVDIEDLSEAIGVPLPEGPFSTVGGLIMALFGKVPEEGDQVEDNGLSYTVLTMDRQRVDRIKVEKVSGER</sequence>
<dbReference type="Pfam" id="PF00571">
    <property type="entry name" value="CBS"/>
    <property type="match status" value="2"/>
</dbReference>
<evidence type="ECO:0000313" key="10">
    <source>
        <dbReference type="EMBL" id="VAW08484.1"/>
    </source>
</evidence>
<protein>
    <submittedName>
        <fullName evidence="10">Magnesium and cobalt efflux protein CorC</fullName>
    </submittedName>
</protein>
<organism evidence="10">
    <name type="scientific">hydrothermal vent metagenome</name>
    <dbReference type="NCBI Taxonomy" id="652676"/>
    <lineage>
        <taxon>unclassified sequences</taxon>
        <taxon>metagenomes</taxon>
        <taxon>ecological metagenomes</taxon>
    </lineage>
</organism>
<dbReference type="InterPro" id="IPR016169">
    <property type="entry name" value="FAD-bd_PCMH_sub2"/>
</dbReference>
<evidence type="ECO:0000256" key="3">
    <source>
        <dbReference type="ARBA" id="ARBA00022737"/>
    </source>
</evidence>
<dbReference type="SMART" id="SM00116">
    <property type="entry name" value="CBS"/>
    <property type="match status" value="2"/>
</dbReference>
<keyword evidence="2 7" id="KW-0812">Transmembrane</keyword>
<dbReference type="Gene3D" id="3.30.465.10">
    <property type="match status" value="1"/>
</dbReference>
<dbReference type="InterPro" id="IPR046342">
    <property type="entry name" value="CBS_dom_sf"/>
</dbReference>
<evidence type="ECO:0000256" key="1">
    <source>
        <dbReference type="ARBA" id="ARBA00004141"/>
    </source>
</evidence>
<dbReference type="Pfam" id="PF01595">
    <property type="entry name" value="CNNM"/>
    <property type="match status" value="1"/>
</dbReference>
<name>A0A3B0TIL1_9ZZZZ</name>
<keyword evidence="4 7" id="KW-1133">Transmembrane helix</keyword>
<dbReference type="InterPro" id="IPR044751">
    <property type="entry name" value="Ion_transp-like_CBS"/>
</dbReference>
<dbReference type="InterPro" id="IPR036318">
    <property type="entry name" value="FAD-bd_PCMH-like_sf"/>
</dbReference>
<keyword evidence="6 7" id="KW-0472">Membrane</keyword>
<dbReference type="PROSITE" id="PS51371">
    <property type="entry name" value="CBS"/>
    <property type="match status" value="2"/>
</dbReference>
<reference evidence="10" key="1">
    <citation type="submission" date="2018-06" db="EMBL/GenBank/DDBJ databases">
        <authorList>
            <person name="Zhirakovskaya E."/>
        </authorList>
    </citation>
    <scope>NUCLEOTIDE SEQUENCE</scope>
</reference>
<feature type="transmembrane region" description="Helical" evidence="7">
    <location>
        <begin position="116"/>
        <end position="133"/>
    </location>
</feature>
<dbReference type="InterPro" id="IPR000644">
    <property type="entry name" value="CBS_dom"/>
</dbReference>
<dbReference type="GO" id="GO:0050660">
    <property type="term" value="F:flavin adenine dinucleotide binding"/>
    <property type="evidence" value="ECO:0007669"/>
    <property type="project" value="InterPro"/>
</dbReference>
<evidence type="ECO:0000256" key="2">
    <source>
        <dbReference type="ARBA" id="ARBA00022692"/>
    </source>
</evidence>
<dbReference type="SUPFAM" id="SSF56176">
    <property type="entry name" value="FAD-binding/transporter-associated domain-like"/>
    <property type="match status" value="1"/>
</dbReference>
<evidence type="ECO:0000256" key="4">
    <source>
        <dbReference type="ARBA" id="ARBA00022989"/>
    </source>
</evidence>
<evidence type="ECO:0000256" key="6">
    <source>
        <dbReference type="ARBA" id="ARBA00023136"/>
    </source>
</evidence>
<dbReference type="EMBL" id="UOEI01000607">
    <property type="protein sequence ID" value="VAW08484.1"/>
    <property type="molecule type" value="Genomic_DNA"/>
</dbReference>
<feature type="domain" description="CNNM transmembrane" evidence="9">
    <location>
        <begin position="23"/>
        <end position="211"/>
    </location>
</feature>
<keyword evidence="5" id="KW-0129">CBS domain</keyword>
<dbReference type="InterPro" id="IPR002550">
    <property type="entry name" value="CNNM"/>
</dbReference>
<dbReference type="Pfam" id="PF03471">
    <property type="entry name" value="CorC_HlyC"/>
    <property type="match status" value="1"/>
</dbReference>
<dbReference type="FunFam" id="3.10.580.10:FF:000002">
    <property type="entry name" value="Magnesium/cobalt efflux protein CorC"/>
    <property type="match status" value="1"/>
</dbReference>
<keyword evidence="3" id="KW-0677">Repeat</keyword>
<dbReference type="PANTHER" id="PTHR22777">
    <property type="entry name" value="HEMOLYSIN-RELATED"/>
    <property type="match status" value="1"/>
</dbReference>
<evidence type="ECO:0000256" key="5">
    <source>
        <dbReference type="ARBA" id="ARBA00023122"/>
    </source>
</evidence>
<dbReference type="CDD" id="cd04590">
    <property type="entry name" value="CBS_pair_CorC_HlyC_assoc"/>
    <property type="match status" value="1"/>
</dbReference>
<feature type="domain" description="CBS" evidence="8">
    <location>
        <begin position="230"/>
        <end position="291"/>
    </location>
</feature>
<accession>A0A3B0TIL1</accession>
<dbReference type="SMART" id="SM01091">
    <property type="entry name" value="CorC_HlyC"/>
    <property type="match status" value="1"/>
</dbReference>
<dbReference type="SUPFAM" id="SSF54631">
    <property type="entry name" value="CBS-domain pair"/>
    <property type="match status" value="1"/>
</dbReference>
<dbReference type="AlphaFoldDB" id="A0A3B0TIL1"/>
<comment type="subcellular location">
    <subcellularLocation>
        <location evidence="1">Membrane</location>
        <topology evidence="1">Multi-pass membrane protein</topology>
    </subcellularLocation>
</comment>